<name>A0A2Z6ZXZ0_9LAMI</name>
<proteinExistence type="predicted"/>
<dbReference type="Proteomes" id="UP000250235">
    <property type="component" value="Unassembled WGS sequence"/>
</dbReference>
<sequence length="661" mass="75927">MQKAKCDYLKKSDRCSKFFHDLIKRNQRRNKIVTLTSSDGILCSIEDEIALEFVTHYHRLLGTRYDRAPLSLDWLDIGPTFSLEQGASLTTNISMEEVKEALFSIDNDKAPGPDGFTSLFFKRSWATIGSDVFVAVCECALQIDLQKAYDTVSWDFLREALHVLGVPVRFIGWIMECVSTTSYSLMINGQIHGYFKGARGLRQGDPLSPLLFAICMEMLSRGLRRMSLAPGFRFHPLCEPLRITHLMYADDLLLLSRGDCDSVQLVMEALLRFGHMAGLKVNMLKSNVFLAGVSDATRSDILRITGFHEGVLPFRYLGIPIASAKLRRSDYGALIDMISSKILVWPKKTLSFAGRLELICTVLQGVECYWLSILPIPCYVIDKIYTLCRRFLWNSDRPPIEWRTLCLHKEDGGYGLRDLRIWNRALLAKSLWKVQSKKDSLWVKWIAHRYGDDIGRWHGRKDDSGLFKKLIEIRDILVDKLGSMDAVRSQLAVWFDGNRGTGLAYDFLISKQRKWPWKTVVWRPFLVPKYRFSFWLFAHGKLLTRDRLGFVDDKVCALCRLADETLDHLFFNCTYTLAIWDLVKNWLGIHGGLLSRTSILRGFRGRLRGNNTKAKLRLASLAATIYHIWNARNRAYFESQTLDPCDVFRHMQITVLRSLGM</sequence>
<dbReference type="AlphaFoldDB" id="A0A2Z6ZXZ0"/>
<dbReference type="InterPro" id="IPR026960">
    <property type="entry name" value="RVT-Znf"/>
</dbReference>
<reference evidence="2 3" key="1">
    <citation type="journal article" date="2015" name="Proc. Natl. Acad. Sci. U.S.A.">
        <title>The resurrection genome of Boea hygrometrica: A blueprint for survival of dehydration.</title>
        <authorList>
            <person name="Xiao L."/>
            <person name="Yang G."/>
            <person name="Zhang L."/>
            <person name="Yang X."/>
            <person name="Zhao S."/>
            <person name="Ji Z."/>
            <person name="Zhou Q."/>
            <person name="Hu M."/>
            <person name="Wang Y."/>
            <person name="Chen M."/>
            <person name="Xu Y."/>
            <person name="Jin H."/>
            <person name="Xiao X."/>
            <person name="Hu G."/>
            <person name="Bao F."/>
            <person name="Hu Y."/>
            <person name="Wan P."/>
            <person name="Li L."/>
            <person name="Deng X."/>
            <person name="Kuang T."/>
            <person name="Xiang C."/>
            <person name="Zhu J.K."/>
            <person name="Oliver M.J."/>
            <person name="He Y."/>
        </authorList>
    </citation>
    <scope>NUCLEOTIDE SEQUENCE [LARGE SCALE GENOMIC DNA]</scope>
    <source>
        <strain evidence="3">cv. XS01</strain>
    </source>
</reference>
<keyword evidence="3" id="KW-1185">Reference proteome</keyword>
<dbReference type="CDD" id="cd01650">
    <property type="entry name" value="RT_nLTR_like"/>
    <property type="match status" value="1"/>
</dbReference>
<accession>A0A2Z6ZXZ0</accession>
<dbReference type="PANTHER" id="PTHR33116">
    <property type="entry name" value="REVERSE TRANSCRIPTASE ZINC-BINDING DOMAIN-CONTAINING PROTEIN-RELATED-RELATED"/>
    <property type="match status" value="1"/>
</dbReference>
<dbReference type="Pfam" id="PF00078">
    <property type="entry name" value="RVT_1"/>
    <property type="match status" value="1"/>
</dbReference>
<dbReference type="PANTHER" id="PTHR33116:SF84">
    <property type="entry name" value="RNA-DIRECTED DNA POLYMERASE"/>
    <property type="match status" value="1"/>
</dbReference>
<dbReference type="PROSITE" id="PS50878">
    <property type="entry name" value="RT_POL"/>
    <property type="match status" value="1"/>
</dbReference>
<gene>
    <name evidence="2" type="ORF">F511_44487</name>
</gene>
<organism evidence="2 3">
    <name type="scientific">Dorcoceras hygrometricum</name>
    <dbReference type="NCBI Taxonomy" id="472368"/>
    <lineage>
        <taxon>Eukaryota</taxon>
        <taxon>Viridiplantae</taxon>
        <taxon>Streptophyta</taxon>
        <taxon>Embryophyta</taxon>
        <taxon>Tracheophyta</taxon>
        <taxon>Spermatophyta</taxon>
        <taxon>Magnoliopsida</taxon>
        <taxon>eudicotyledons</taxon>
        <taxon>Gunneridae</taxon>
        <taxon>Pentapetalae</taxon>
        <taxon>asterids</taxon>
        <taxon>lamiids</taxon>
        <taxon>Lamiales</taxon>
        <taxon>Gesneriaceae</taxon>
        <taxon>Didymocarpoideae</taxon>
        <taxon>Trichosporeae</taxon>
        <taxon>Loxocarpinae</taxon>
        <taxon>Dorcoceras</taxon>
    </lineage>
</organism>
<dbReference type="InterPro" id="IPR043502">
    <property type="entry name" value="DNA/RNA_pol_sf"/>
</dbReference>
<protein>
    <recommendedName>
        <fullName evidence="1">Reverse transcriptase domain-containing protein</fullName>
    </recommendedName>
</protein>
<dbReference type="EMBL" id="KV022228">
    <property type="protein sequence ID" value="KZV14069.1"/>
    <property type="molecule type" value="Genomic_DNA"/>
</dbReference>
<evidence type="ECO:0000313" key="2">
    <source>
        <dbReference type="EMBL" id="KZV14069.1"/>
    </source>
</evidence>
<dbReference type="SUPFAM" id="SSF56672">
    <property type="entry name" value="DNA/RNA polymerases"/>
    <property type="match status" value="1"/>
</dbReference>
<dbReference type="InterPro" id="IPR000477">
    <property type="entry name" value="RT_dom"/>
</dbReference>
<dbReference type="Pfam" id="PF13966">
    <property type="entry name" value="zf-RVT"/>
    <property type="match status" value="1"/>
</dbReference>
<evidence type="ECO:0000259" key="1">
    <source>
        <dbReference type="PROSITE" id="PS50878"/>
    </source>
</evidence>
<evidence type="ECO:0000313" key="3">
    <source>
        <dbReference type="Proteomes" id="UP000250235"/>
    </source>
</evidence>
<feature type="domain" description="Reverse transcriptase" evidence="1">
    <location>
        <begin position="1"/>
        <end position="321"/>
    </location>
</feature>
<dbReference type="OrthoDB" id="1751077at2759"/>